<dbReference type="InterPro" id="IPR005551">
    <property type="entry name" value="CitX"/>
</dbReference>
<sequence>MLAARDRRHLLLQLALRPERAAVLTLSLNIPGAEKQPAGSKGLFQWAERRLGEALPGLKLLYRKTDGLGPYALFATGQQAPEAKRRCIQIENAEPFSRLLDIDVYDPTGRAIDRAALGQTERSCLVCGKPARECIRLGLHQPEELTRRVHELIAPFAG</sequence>
<proteinExistence type="predicted"/>
<dbReference type="EC" id="2.7.7.61" evidence="1"/>
<keyword evidence="2 5" id="KW-0808">Transferase</keyword>
<reference evidence="5 6" key="2">
    <citation type="journal article" date="2021" name="Int. J. Syst. Evol. Microbiol.">
        <title>Isolation and Polyphasic Characterization of Desulfuromonas versatilis sp. Nov., an Electrogenic Bacteria Capable of Versatile Metabolism Isolated from a Graphene Oxide-Reducing Enrichment Culture.</title>
        <authorList>
            <person name="Xie L."/>
            <person name="Yoshida N."/>
            <person name="Ishii S."/>
            <person name="Meng L."/>
        </authorList>
    </citation>
    <scope>NUCLEOTIDE SEQUENCE [LARGE SCALE GENOMIC DNA]</scope>
    <source>
        <strain evidence="5 6">NIT-T3</strain>
    </source>
</reference>
<evidence type="ECO:0000256" key="1">
    <source>
        <dbReference type="ARBA" id="ARBA00012524"/>
    </source>
</evidence>
<evidence type="ECO:0000313" key="5">
    <source>
        <dbReference type="EMBL" id="BCR05530.1"/>
    </source>
</evidence>
<protein>
    <recommendedName>
        <fullName evidence="1">citrate lyase holo-[acyl-carrier protein] synthase</fullName>
        <ecNumber evidence="1">2.7.7.61</ecNumber>
    </recommendedName>
</protein>
<dbReference type="Proteomes" id="UP001319827">
    <property type="component" value="Chromosome"/>
</dbReference>
<reference evidence="5 6" key="1">
    <citation type="journal article" date="2016" name="C (Basel)">
        <title>Selective Growth of and Electricity Production by Marine Exoelectrogenic Bacteria in Self-Aggregated Hydrogel of Microbially Reduced Graphene Oxide.</title>
        <authorList>
            <person name="Yoshida N."/>
            <person name="Goto Y."/>
            <person name="Miyata Y."/>
        </authorList>
    </citation>
    <scope>NUCLEOTIDE SEQUENCE [LARGE SCALE GENOMIC DNA]</scope>
    <source>
        <strain evidence="5 6">NIT-T3</strain>
    </source>
</reference>
<keyword evidence="6" id="KW-1185">Reference proteome</keyword>
<dbReference type="GO" id="GO:0016829">
    <property type="term" value="F:lyase activity"/>
    <property type="evidence" value="ECO:0007669"/>
    <property type="project" value="UniProtKB-KW"/>
</dbReference>
<organism evidence="5 6">
    <name type="scientific">Desulfuromonas versatilis</name>
    <dbReference type="NCBI Taxonomy" id="2802975"/>
    <lineage>
        <taxon>Bacteria</taxon>
        <taxon>Pseudomonadati</taxon>
        <taxon>Thermodesulfobacteriota</taxon>
        <taxon>Desulfuromonadia</taxon>
        <taxon>Desulfuromonadales</taxon>
        <taxon>Desulfuromonadaceae</taxon>
        <taxon>Desulfuromonas</taxon>
    </lineage>
</organism>
<evidence type="ECO:0000256" key="2">
    <source>
        <dbReference type="ARBA" id="ARBA00022679"/>
    </source>
</evidence>
<keyword evidence="5" id="KW-0456">Lyase</keyword>
<dbReference type="EMBL" id="AP024355">
    <property type="protein sequence ID" value="BCR05530.1"/>
    <property type="molecule type" value="Genomic_DNA"/>
</dbReference>
<evidence type="ECO:0000256" key="4">
    <source>
        <dbReference type="ARBA" id="ARBA00048574"/>
    </source>
</evidence>
<keyword evidence="3" id="KW-0548">Nucleotidyltransferase</keyword>
<evidence type="ECO:0000256" key="3">
    <source>
        <dbReference type="ARBA" id="ARBA00022695"/>
    </source>
</evidence>
<name>A0ABM8HWN8_9BACT</name>
<dbReference type="RefSeq" id="WP_221248950.1">
    <property type="nucleotide sequence ID" value="NZ_AP024355.1"/>
</dbReference>
<gene>
    <name evidence="5" type="primary">citX</name>
    <name evidence="5" type="ORF">DESUT3_25990</name>
</gene>
<dbReference type="Pfam" id="PF03802">
    <property type="entry name" value="CitX"/>
    <property type="match status" value="1"/>
</dbReference>
<dbReference type="GO" id="GO:0016740">
    <property type="term" value="F:transferase activity"/>
    <property type="evidence" value="ECO:0007669"/>
    <property type="project" value="UniProtKB-KW"/>
</dbReference>
<comment type="catalytic activity">
    <reaction evidence="4">
        <text>apo-[citrate lyase ACP] + 2'-(5''-triphospho-alpha-D-ribosyl)-3'-dephospho-CoA = holo-[citrate lyase ACP] + diphosphate</text>
        <dbReference type="Rhea" id="RHEA:16333"/>
        <dbReference type="Rhea" id="RHEA-COMP:10157"/>
        <dbReference type="Rhea" id="RHEA-COMP:10158"/>
        <dbReference type="ChEBI" id="CHEBI:29999"/>
        <dbReference type="ChEBI" id="CHEBI:33019"/>
        <dbReference type="ChEBI" id="CHEBI:61378"/>
        <dbReference type="ChEBI" id="CHEBI:82683"/>
        <dbReference type="EC" id="2.7.7.61"/>
    </reaction>
</comment>
<evidence type="ECO:0000313" key="6">
    <source>
        <dbReference type="Proteomes" id="UP001319827"/>
    </source>
</evidence>
<accession>A0ABM8HWN8</accession>